<keyword evidence="5" id="KW-0408">Iron</keyword>
<evidence type="ECO:0000259" key="7">
    <source>
        <dbReference type="Pfam" id="PF04055"/>
    </source>
</evidence>
<keyword evidence="3" id="KW-0949">S-adenosyl-L-methionine</keyword>
<accession>A0AAN2WZR1</accession>
<protein>
    <submittedName>
        <fullName evidence="8">4Fe-4S cluster-binding domain-containing protein</fullName>
    </submittedName>
</protein>
<dbReference type="InterPro" id="IPR007197">
    <property type="entry name" value="rSAM"/>
</dbReference>
<dbReference type="Proteomes" id="UP000406081">
    <property type="component" value="Unassembled WGS sequence"/>
</dbReference>
<proteinExistence type="predicted"/>
<dbReference type="SUPFAM" id="SSF102114">
    <property type="entry name" value="Radical SAM enzymes"/>
    <property type="match status" value="1"/>
</dbReference>
<sequence length="425" mass="50050">MIMLSKYNFYKEEESRIIIYNSISDNIQTINNEDFNNIIENEAQINSEQFDLLFNNDMLILDDLDDARKFQYRLNKFVFSQELRITVLVTTNCNFTCSYCYQDYEIQYIDDEFEHSFLLFIKRNIKNYKNLSISWFGGEPLIVSKRLLNLSNQISKICKEAGVSYMGNLTSNGFNLTEKLFFQLVNSGIKFFQVTIDGNKEDHDSLRKLKNGKGSYERIINNLKQISYNPSKAFFRIGIRNNVYRNNVHKSFFEEFKIHFENDRRFSYFQYPIKDWGGEKINAIKNELLSDDEILIDNTNSFMNRSFSERTCYAVRQQGFSITPDLKVYKCHHFTGKAVINQKGMSKVNFVGKIDLEGNLKQNEKTVSDWNSLVIPNECDECPYLVNCILDNCPLIALEKNEECKVREQSKIDTRFNKFIQMEKQ</sequence>
<evidence type="ECO:0000256" key="1">
    <source>
        <dbReference type="ARBA" id="ARBA00001966"/>
    </source>
</evidence>
<dbReference type="CDD" id="cd01335">
    <property type="entry name" value="Radical_SAM"/>
    <property type="match status" value="1"/>
</dbReference>
<dbReference type="AlphaFoldDB" id="A0AAN2WZR1"/>
<comment type="caution">
    <text evidence="8">The sequence shown here is derived from an EMBL/GenBank/DDBJ whole genome shotgun (WGS) entry which is preliminary data.</text>
</comment>
<keyword evidence="4" id="KW-0479">Metal-binding</keyword>
<keyword evidence="2" id="KW-0004">4Fe-4S</keyword>
<reference evidence="8 9" key="1">
    <citation type="submission" date="2018-06" db="EMBL/GenBank/DDBJ databases">
        <authorList>
            <consortium name="GenomeTrakr: Next Generation Sequencing Network for Food Pathogen Tracability"/>
        </authorList>
    </citation>
    <scope>NUCLEOTIDE SEQUENCE [LARGE SCALE GENOMIC DNA]</scope>
    <source>
        <strain evidence="8 9">ARS-CC9329</strain>
    </source>
</reference>
<evidence type="ECO:0000256" key="6">
    <source>
        <dbReference type="ARBA" id="ARBA00023014"/>
    </source>
</evidence>
<keyword evidence="6" id="KW-0411">Iron-sulfur</keyword>
<evidence type="ECO:0000256" key="2">
    <source>
        <dbReference type="ARBA" id="ARBA00022485"/>
    </source>
</evidence>
<gene>
    <name evidence="8" type="ORF">A3R20_13235</name>
</gene>
<dbReference type="InterPro" id="IPR058240">
    <property type="entry name" value="rSAM_sf"/>
</dbReference>
<evidence type="ECO:0000256" key="3">
    <source>
        <dbReference type="ARBA" id="ARBA00022691"/>
    </source>
</evidence>
<dbReference type="EMBL" id="AABAIH010000005">
    <property type="protein sequence ID" value="EAG0995563.1"/>
    <property type="molecule type" value="Genomic_DNA"/>
</dbReference>
<dbReference type="PANTHER" id="PTHR43787">
    <property type="entry name" value="FEMO COFACTOR BIOSYNTHESIS PROTEIN NIFB-RELATED"/>
    <property type="match status" value="1"/>
</dbReference>
<dbReference type="GO" id="GO:0046872">
    <property type="term" value="F:metal ion binding"/>
    <property type="evidence" value="ECO:0007669"/>
    <property type="project" value="UniProtKB-KW"/>
</dbReference>
<evidence type="ECO:0000256" key="4">
    <source>
        <dbReference type="ARBA" id="ARBA00022723"/>
    </source>
</evidence>
<dbReference type="GO" id="GO:0051539">
    <property type="term" value="F:4 iron, 4 sulfur cluster binding"/>
    <property type="evidence" value="ECO:0007669"/>
    <property type="project" value="UniProtKB-KW"/>
</dbReference>
<evidence type="ECO:0000256" key="5">
    <source>
        <dbReference type="ARBA" id="ARBA00023004"/>
    </source>
</evidence>
<dbReference type="Pfam" id="PF04055">
    <property type="entry name" value="Radical_SAM"/>
    <property type="match status" value="1"/>
</dbReference>
<dbReference type="PANTHER" id="PTHR43787:SF3">
    <property type="entry name" value="ARYLSULFATASE REGULATORY PROTEIN"/>
    <property type="match status" value="1"/>
</dbReference>
<organism evidence="8 9">
    <name type="scientific">Listeria monocytogenes</name>
    <dbReference type="NCBI Taxonomy" id="1639"/>
    <lineage>
        <taxon>Bacteria</taxon>
        <taxon>Bacillati</taxon>
        <taxon>Bacillota</taxon>
        <taxon>Bacilli</taxon>
        <taxon>Bacillales</taxon>
        <taxon>Listeriaceae</taxon>
        <taxon>Listeria</taxon>
    </lineage>
</organism>
<evidence type="ECO:0000313" key="8">
    <source>
        <dbReference type="EMBL" id="EAG0995563.1"/>
    </source>
</evidence>
<dbReference type="SFLD" id="SFLDS00029">
    <property type="entry name" value="Radical_SAM"/>
    <property type="match status" value="1"/>
</dbReference>
<dbReference type="InterPro" id="IPR013785">
    <property type="entry name" value="Aldolase_TIM"/>
</dbReference>
<name>A0AAN2WZR1_LISMN</name>
<dbReference type="Gene3D" id="3.20.20.70">
    <property type="entry name" value="Aldolase class I"/>
    <property type="match status" value="1"/>
</dbReference>
<dbReference type="SFLD" id="SFLDG01067">
    <property type="entry name" value="SPASM/twitch_domain_containing"/>
    <property type="match status" value="1"/>
</dbReference>
<feature type="domain" description="Radical SAM core" evidence="7">
    <location>
        <begin position="88"/>
        <end position="226"/>
    </location>
</feature>
<dbReference type="GO" id="GO:0003824">
    <property type="term" value="F:catalytic activity"/>
    <property type="evidence" value="ECO:0007669"/>
    <property type="project" value="InterPro"/>
</dbReference>
<evidence type="ECO:0000313" key="9">
    <source>
        <dbReference type="Proteomes" id="UP000406081"/>
    </source>
</evidence>
<comment type="cofactor">
    <cofactor evidence="1">
        <name>[4Fe-4S] cluster</name>
        <dbReference type="ChEBI" id="CHEBI:49883"/>
    </cofactor>
</comment>